<feature type="region of interest" description="Disordered" evidence="2">
    <location>
        <begin position="21"/>
        <end position="66"/>
    </location>
</feature>
<protein>
    <submittedName>
        <fullName evidence="5">Parkin coregulated gene protein homolog (Hypertension-related protein 1-like protein) (PARK2 coregulated gene protein)</fullName>
    </submittedName>
</protein>
<dbReference type="Pfam" id="PF10274">
    <property type="entry name" value="ParcG"/>
    <property type="match status" value="1"/>
</dbReference>
<evidence type="ECO:0000313" key="5">
    <source>
        <dbReference type="EMBL" id="CAL4778857.1"/>
    </source>
</evidence>
<dbReference type="OrthoDB" id="429500at2759"/>
<keyword evidence="1" id="KW-0479">Metal-binding</keyword>
<dbReference type="GO" id="GO:0030544">
    <property type="term" value="F:Hsp70 protein binding"/>
    <property type="evidence" value="ECO:0007669"/>
    <property type="project" value="TreeGrafter"/>
</dbReference>
<dbReference type="InterPro" id="IPR000571">
    <property type="entry name" value="Znf_CCCH"/>
</dbReference>
<dbReference type="EMBL" id="CAMXCT030001602">
    <property type="protein sequence ID" value="CAL4778857.1"/>
    <property type="molecule type" value="Genomic_DNA"/>
</dbReference>
<dbReference type="PANTHER" id="PTHR21207:SF2">
    <property type="entry name" value="PARKIN COREGULATED GENE PROTEIN"/>
    <property type="match status" value="1"/>
</dbReference>
<feature type="region of interest" description="Disordered" evidence="2">
    <location>
        <begin position="438"/>
        <end position="465"/>
    </location>
</feature>
<dbReference type="Proteomes" id="UP001152797">
    <property type="component" value="Unassembled WGS sequence"/>
</dbReference>
<dbReference type="EMBL" id="CAMXCT010001602">
    <property type="protein sequence ID" value="CAI3991545.1"/>
    <property type="molecule type" value="Genomic_DNA"/>
</dbReference>
<feature type="region of interest" description="Disordered" evidence="2">
    <location>
        <begin position="78"/>
        <end position="102"/>
    </location>
</feature>
<organism evidence="4">
    <name type="scientific">Cladocopium goreaui</name>
    <dbReference type="NCBI Taxonomy" id="2562237"/>
    <lineage>
        <taxon>Eukaryota</taxon>
        <taxon>Sar</taxon>
        <taxon>Alveolata</taxon>
        <taxon>Dinophyceae</taxon>
        <taxon>Suessiales</taxon>
        <taxon>Symbiodiniaceae</taxon>
        <taxon>Cladocopium</taxon>
    </lineage>
</organism>
<feature type="compositionally biased region" description="Polar residues" evidence="2">
    <location>
        <begin position="401"/>
        <end position="414"/>
    </location>
</feature>
<feature type="zinc finger region" description="C3H1-type" evidence="1">
    <location>
        <begin position="127"/>
        <end position="150"/>
    </location>
</feature>
<evidence type="ECO:0000256" key="2">
    <source>
        <dbReference type="SAM" id="MobiDB-lite"/>
    </source>
</evidence>
<dbReference type="EMBL" id="CAMXCT020001602">
    <property type="protein sequence ID" value="CAL1144920.1"/>
    <property type="molecule type" value="Genomic_DNA"/>
</dbReference>
<keyword evidence="6" id="KW-1185">Reference proteome</keyword>
<feature type="compositionally biased region" description="Low complexity" evidence="2">
    <location>
        <begin position="30"/>
        <end position="48"/>
    </location>
</feature>
<name>A0A9P1CH78_9DINO</name>
<reference evidence="4" key="1">
    <citation type="submission" date="2022-10" db="EMBL/GenBank/DDBJ databases">
        <authorList>
            <person name="Chen Y."/>
            <person name="Dougan E. K."/>
            <person name="Chan C."/>
            <person name="Rhodes N."/>
            <person name="Thang M."/>
        </authorList>
    </citation>
    <scope>NUCLEOTIDE SEQUENCE</scope>
</reference>
<feature type="compositionally biased region" description="Polar residues" evidence="2">
    <location>
        <begin position="87"/>
        <end position="102"/>
    </location>
</feature>
<accession>A0A9P1CH78</accession>
<evidence type="ECO:0000313" key="6">
    <source>
        <dbReference type="Proteomes" id="UP001152797"/>
    </source>
</evidence>
<dbReference type="InterPro" id="IPR019399">
    <property type="entry name" value="Parkin_co-regulated_protein"/>
</dbReference>
<evidence type="ECO:0000259" key="3">
    <source>
        <dbReference type="PROSITE" id="PS50103"/>
    </source>
</evidence>
<dbReference type="SUPFAM" id="SSF48371">
    <property type="entry name" value="ARM repeat"/>
    <property type="match status" value="1"/>
</dbReference>
<keyword evidence="1" id="KW-0862">Zinc</keyword>
<sequence length="664" mass="74118">MEDPDYEIDFEARNTFLHVTVRSSNAPAVTRSRSWTPSTSSNHSSEQSVPSGWLPASPHPNGSLLQPTHRVYNLTSLNSNSSKASSQTPVGTQQSQLSDNVQQLQEEEAYEFPSIGSVGHWEGKCQPCRFIHLADGCRNGSNCNYCHEEHDTSGTKTHRPSKGVRSGYKRAVNQIVEAEMPQEEKMEAYQRLAERSPYMRCLLKAVVPNIDEIMKARAEGGAKVVVPPAMPRVPGLQPKVEDAWKFRHAEGMSAIKKMISTPRATCHHDMSRISKHLLYPHSEPPRHKDEGPPSQRRFGRHIWEEEAWAGPSHAGIYEPCRHPADGGMGPIGPIGPTGQSDALNKMMYKDGSRSLRAEKAKGLVPRGSHSCFGDFPPDLLPERLRPKVRARPQSAGAVMQNPRQLTRSQSDPQIRQRPQTAGAVRGHAIQLAQTAPGRRLPMTRPSSATLPRTVPFDGPPKAGAYRRKPIKPSMLRVFYERGDLPVQIYHGSMGKLLWKVDVEKLDYHHYLPIFFDGLREKEDPFRFMAVTGAYDMLEKGGDRILPVVPQLVIPLKAALNTRDPQIMCTTLKLLQKLVLSGEMIGEALVPYYRQILPPCSLFKSRNIPAKDMGDYMDYGQRKNLCLGDLITETLQILEEHGGEDAFINIKYVVPTYESAVLCGV</sequence>
<reference evidence="5 6" key="2">
    <citation type="submission" date="2024-05" db="EMBL/GenBank/DDBJ databases">
        <authorList>
            <person name="Chen Y."/>
            <person name="Shah S."/>
            <person name="Dougan E. K."/>
            <person name="Thang M."/>
            <person name="Chan C."/>
        </authorList>
    </citation>
    <scope>NUCLEOTIDE SEQUENCE [LARGE SCALE GENOMIC DNA]</scope>
</reference>
<keyword evidence="1" id="KW-0863">Zinc-finger</keyword>
<proteinExistence type="predicted"/>
<feature type="region of interest" description="Disordered" evidence="2">
    <location>
        <begin position="391"/>
        <end position="414"/>
    </location>
</feature>
<dbReference type="PANTHER" id="PTHR21207">
    <property type="entry name" value="PARKIN COREGULATED GENE PROTEIN PARK2 COREGULATED"/>
    <property type="match status" value="1"/>
</dbReference>
<evidence type="ECO:0000256" key="1">
    <source>
        <dbReference type="PROSITE-ProRule" id="PRU00723"/>
    </source>
</evidence>
<dbReference type="PROSITE" id="PS50103">
    <property type="entry name" value="ZF_C3H1"/>
    <property type="match status" value="1"/>
</dbReference>
<dbReference type="GO" id="GO:0008270">
    <property type="term" value="F:zinc ion binding"/>
    <property type="evidence" value="ECO:0007669"/>
    <property type="project" value="UniProtKB-KW"/>
</dbReference>
<comment type="caution">
    <text evidence="4">The sequence shown here is derived from an EMBL/GenBank/DDBJ whole genome shotgun (WGS) entry which is preliminary data.</text>
</comment>
<feature type="domain" description="C3H1-type" evidence="3">
    <location>
        <begin position="127"/>
        <end position="150"/>
    </location>
</feature>
<dbReference type="GO" id="GO:0051879">
    <property type="term" value="F:Hsp90 protein binding"/>
    <property type="evidence" value="ECO:0007669"/>
    <property type="project" value="TreeGrafter"/>
</dbReference>
<dbReference type="AlphaFoldDB" id="A0A9P1CH78"/>
<gene>
    <name evidence="4" type="ORF">C1SCF055_LOCUS18444</name>
</gene>
<dbReference type="InterPro" id="IPR016024">
    <property type="entry name" value="ARM-type_fold"/>
</dbReference>
<evidence type="ECO:0000313" key="4">
    <source>
        <dbReference type="EMBL" id="CAI3991545.1"/>
    </source>
</evidence>